<dbReference type="EMBL" id="CABM01000041">
    <property type="protein sequence ID" value="CBH97084.1"/>
    <property type="molecule type" value="Genomic_DNA"/>
</dbReference>
<dbReference type="AlphaFoldDB" id="E6PQ80"/>
<organism evidence="1">
    <name type="scientific">mine drainage metagenome</name>
    <dbReference type="NCBI Taxonomy" id="410659"/>
    <lineage>
        <taxon>unclassified sequences</taxon>
        <taxon>metagenomes</taxon>
        <taxon>ecological metagenomes</taxon>
    </lineage>
</organism>
<name>E6PQ80_9ZZZZ</name>
<proteinExistence type="predicted"/>
<gene>
    <name evidence="1" type="ORF">CARN2_1694</name>
</gene>
<accession>E6PQ80</accession>
<comment type="caution">
    <text evidence="1">The sequence shown here is derived from an EMBL/GenBank/DDBJ whole genome shotgun (WGS) entry which is preliminary data.</text>
</comment>
<sequence>MPMPGRRQRRALQVPRRTQHGCENIRRQSAGAGEPEARAVNFDTGTQARGGLREKPPVKLEIPGLWGSGGVLSKANIPGLWASVD</sequence>
<reference evidence="1" key="1">
    <citation type="submission" date="2009-10" db="EMBL/GenBank/DDBJ databases">
        <title>Diversity of trophic interactions inside an arsenic-rich microbial ecosystem.</title>
        <authorList>
            <person name="Bertin P.N."/>
            <person name="Heinrich-Salmeron A."/>
            <person name="Pelletier E."/>
            <person name="Goulhen-Chollet F."/>
            <person name="Arsene-Ploetze F."/>
            <person name="Gallien S."/>
            <person name="Calteau A."/>
            <person name="Vallenet D."/>
            <person name="Casiot C."/>
            <person name="Chane-Woon-Ming B."/>
            <person name="Giloteaux L."/>
            <person name="Barakat M."/>
            <person name="Bonnefoy V."/>
            <person name="Bruneel O."/>
            <person name="Chandler M."/>
            <person name="Cleiss J."/>
            <person name="Duran R."/>
            <person name="Elbaz-Poulichet F."/>
            <person name="Fonknechten N."/>
            <person name="Lauga B."/>
            <person name="Mornico D."/>
            <person name="Ortet P."/>
            <person name="Schaeffer C."/>
            <person name="Siguier P."/>
            <person name="Alexander Thil Smith A."/>
            <person name="Van Dorsselaer A."/>
            <person name="Weissenbach J."/>
            <person name="Medigue C."/>
            <person name="Le Paslier D."/>
        </authorList>
    </citation>
    <scope>NUCLEOTIDE SEQUENCE</scope>
</reference>
<protein>
    <submittedName>
        <fullName evidence="1">Uncharacterized protein</fullName>
    </submittedName>
</protein>
<evidence type="ECO:0000313" key="1">
    <source>
        <dbReference type="EMBL" id="CBH97084.1"/>
    </source>
</evidence>